<reference evidence="19" key="1">
    <citation type="submission" date="2019-02" db="EMBL/GenBank/DDBJ databases">
        <authorList>
            <person name="Gruber-Vodicka R. H."/>
            <person name="Seah K. B. B."/>
        </authorList>
    </citation>
    <scope>NUCLEOTIDE SEQUENCE</scope>
    <source>
        <strain evidence="19">BECK_S312</strain>
        <strain evidence="20">BECK_S426</strain>
    </source>
</reference>
<dbReference type="PIRSF" id="PIRSF000350">
    <property type="entry name" value="Mercury_reductase_MerA"/>
    <property type="match status" value="1"/>
</dbReference>
<evidence type="ECO:0000256" key="10">
    <source>
        <dbReference type="ARBA" id="ARBA00023157"/>
    </source>
</evidence>
<comment type="similarity">
    <text evidence="2 16">Belongs to the class-I pyridine nucleotide-disulfide oxidoreductase family.</text>
</comment>
<evidence type="ECO:0000256" key="16">
    <source>
        <dbReference type="RuleBase" id="RU003692"/>
    </source>
</evidence>
<dbReference type="InterPro" id="IPR012999">
    <property type="entry name" value="Pyr_OxRdtase_I_AS"/>
</dbReference>
<dbReference type="PRINTS" id="PR00368">
    <property type="entry name" value="FADPNR"/>
</dbReference>
<protein>
    <recommendedName>
        <fullName evidence="4 16">Dihydrolipoyl dehydrogenase</fullName>
        <ecNumber evidence="3 16">1.8.1.4</ecNumber>
    </recommendedName>
</protein>
<comment type="cofactor">
    <cofactor evidence="14 16">
        <name>FAD</name>
        <dbReference type="ChEBI" id="CHEBI:57692"/>
    </cofactor>
    <text evidence="14 16">Binds 1 FAD per subunit.</text>
</comment>
<dbReference type="GO" id="GO:0005737">
    <property type="term" value="C:cytoplasm"/>
    <property type="evidence" value="ECO:0007669"/>
    <property type="project" value="UniProtKB-SubCell"/>
</dbReference>
<evidence type="ECO:0000256" key="9">
    <source>
        <dbReference type="ARBA" id="ARBA00023027"/>
    </source>
</evidence>
<dbReference type="GO" id="GO:0004148">
    <property type="term" value="F:dihydrolipoyl dehydrogenase (NADH) activity"/>
    <property type="evidence" value="ECO:0007669"/>
    <property type="project" value="UniProtKB-EC"/>
</dbReference>
<comment type="catalytic activity">
    <reaction evidence="12 16">
        <text>N(6)-[(R)-dihydrolipoyl]-L-lysyl-[protein] + NAD(+) = N(6)-[(R)-lipoyl]-L-lysyl-[protein] + NADH + H(+)</text>
        <dbReference type="Rhea" id="RHEA:15045"/>
        <dbReference type="Rhea" id="RHEA-COMP:10474"/>
        <dbReference type="Rhea" id="RHEA-COMP:10475"/>
        <dbReference type="ChEBI" id="CHEBI:15378"/>
        <dbReference type="ChEBI" id="CHEBI:57540"/>
        <dbReference type="ChEBI" id="CHEBI:57945"/>
        <dbReference type="ChEBI" id="CHEBI:83099"/>
        <dbReference type="ChEBI" id="CHEBI:83100"/>
        <dbReference type="EC" id="1.8.1.4"/>
    </reaction>
</comment>
<feature type="disulfide bond" description="Redox-active" evidence="15">
    <location>
        <begin position="50"/>
        <end position="55"/>
    </location>
</feature>
<evidence type="ECO:0000256" key="14">
    <source>
        <dbReference type="PIRSR" id="PIRSR000350-3"/>
    </source>
</evidence>
<dbReference type="GO" id="GO:0006103">
    <property type="term" value="P:2-oxoglutarate metabolic process"/>
    <property type="evidence" value="ECO:0007669"/>
    <property type="project" value="TreeGrafter"/>
</dbReference>
<evidence type="ECO:0000256" key="3">
    <source>
        <dbReference type="ARBA" id="ARBA00012608"/>
    </source>
</evidence>
<evidence type="ECO:0000256" key="12">
    <source>
        <dbReference type="ARBA" id="ARBA00049187"/>
    </source>
</evidence>
<name>A0A450W138_9GAMM</name>
<dbReference type="PRINTS" id="PR00411">
    <property type="entry name" value="PNDRDTASEI"/>
</dbReference>
<dbReference type="InterPro" id="IPR006258">
    <property type="entry name" value="Lipoamide_DH"/>
</dbReference>
<feature type="domain" description="Pyridine nucleotide-disulphide oxidoreductase dimerisation" evidence="17">
    <location>
        <begin position="359"/>
        <end position="468"/>
    </location>
</feature>
<feature type="binding site" evidence="14">
    <location>
        <position position="123"/>
    </location>
    <ligand>
        <name>FAD</name>
        <dbReference type="ChEBI" id="CHEBI:57692"/>
    </ligand>
</feature>
<evidence type="ECO:0000256" key="5">
    <source>
        <dbReference type="ARBA" id="ARBA00022490"/>
    </source>
</evidence>
<feature type="binding site" evidence="14">
    <location>
        <begin position="150"/>
        <end position="152"/>
    </location>
    <ligand>
        <name>FAD</name>
        <dbReference type="ChEBI" id="CHEBI:57692"/>
    </ligand>
</feature>
<comment type="miscellaneous">
    <text evidence="16">The active site is a redox-active disulfide bond.</text>
</comment>
<dbReference type="InterPro" id="IPR016156">
    <property type="entry name" value="FAD/NAD-linked_Rdtase_dimer_sf"/>
</dbReference>
<organism evidence="19">
    <name type="scientific">Candidatus Kentrum sp. LPFa</name>
    <dbReference type="NCBI Taxonomy" id="2126335"/>
    <lineage>
        <taxon>Bacteria</taxon>
        <taxon>Pseudomonadati</taxon>
        <taxon>Pseudomonadota</taxon>
        <taxon>Gammaproteobacteria</taxon>
        <taxon>Candidatus Kentrum</taxon>
    </lineage>
</organism>
<keyword evidence="11 16" id="KW-0676">Redox-active center</keyword>
<keyword evidence="7 14" id="KW-0274">FAD</keyword>
<feature type="binding site" evidence="14">
    <location>
        <position position="284"/>
    </location>
    <ligand>
        <name>NAD(+)</name>
        <dbReference type="ChEBI" id="CHEBI:57540"/>
    </ligand>
</feature>
<dbReference type="FunFam" id="3.30.390.30:FF:000001">
    <property type="entry name" value="Dihydrolipoyl dehydrogenase"/>
    <property type="match status" value="1"/>
</dbReference>
<dbReference type="InterPro" id="IPR001100">
    <property type="entry name" value="Pyr_nuc-diS_OxRdtase"/>
</dbReference>
<evidence type="ECO:0000256" key="8">
    <source>
        <dbReference type="ARBA" id="ARBA00023002"/>
    </source>
</evidence>
<dbReference type="GO" id="GO:0050660">
    <property type="term" value="F:flavin adenine dinucleotide binding"/>
    <property type="evidence" value="ECO:0007669"/>
    <property type="project" value="InterPro"/>
</dbReference>
<keyword evidence="6 16" id="KW-0285">Flavoprotein</keyword>
<keyword evidence="8 16" id="KW-0560">Oxidoreductase</keyword>
<keyword evidence="9 14" id="KW-0520">NAD</keyword>
<dbReference type="SUPFAM" id="SSF51905">
    <property type="entry name" value="FAD/NAD(P)-binding domain"/>
    <property type="match status" value="1"/>
</dbReference>
<feature type="binding site" evidence="14">
    <location>
        <position position="210"/>
    </location>
    <ligand>
        <name>NAD(+)</name>
        <dbReference type="ChEBI" id="CHEBI:57540"/>
    </ligand>
</feature>
<evidence type="ECO:0000256" key="1">
    <source>
        <dbReference type="ARBA" id="ARBA00004496"/>
    </source>
</evidence>
<feature type="binding site" evidence="14">
    <location>
        <position position="325"/>
    </location>
    <ligand>
        <name>FAD</name>
        <dbReference type="ChEBI" id="CHEBI:57692"/>
    </ligand>
</feature>
<evidence type="ECO:0000256" key="4">
    <source>
        <dbReference type="ARBA" id="ARBA00016961"/>
    </source>
</evidence>
<feature type="binding site" evidence="14">
    <location>
        <begin position="187"/>
        <end position="194"/>
    </location>
    <ligand>
        <name>NAD(+)</name>
        <dbReference type="ChEBI" id="CHEBI:57540"/>
    </ligand>
</feature>
<dbReference type="InterPro" id="IPR036188">
    <property type="entry name" value="FAD/NAD-bd_sf"/>
</dbReference>
<evidence type="ECO:0000313" key="19">
    <source>
        <dbReference type="EMBL" id="VFK10771.1"/>
    </source>
</evidence>
<comment type="subcellular location">
    <subcellularLocation>
        <location evidence="1">Cytoplasm</location>
    </subcellularLocation>
</comment>
<dbReference type="NCBIfam" id="TIGR01350">
    <property type="entry name" value="lipoamide_DH"/>
    <property type="match status" value="1"/>
</dbReference>
<accession>A0A450W138</accession>
<proteinExistence type="inferred from homology"/>
<dbReference type="Pfam" id="PF07992">
    <property type="entry name" value="Pyr_redox_2"/>
    <property type="match status" value="1"/>
</dbReference>
<dbReference type="AlphaFoldDB" id="A0A450W138"/>
<evidence type="ECO:0000256" key="2">
    <source>
        <dbReference type="ARBA" id="ARBA00007532"/>
    </source>
</evidence>
<dbReference type="PANTHER" id="PTHR22912">
    <property type="entry name" value="DISULFIDE OXIDOREDUCTASE"/>
    <property type="match status" value="1"/>
</dbReference>
<dbReference type="InterPro" id="IPR004099">
    <property type="entry name" value="Pyr_nucl-diS_OxRdtase_dimer"/>
</dbReference>
<evidence type="ECO:0000313" key="20">
    <source>
        <dbReference type="EMBL" id="VFK27294.1"/>
    </source>
</evidence>
<evidence type="ECO:0000259" key="17">
    <source>
        <dbReference type="Pfam" id="PF02852"/>
    </source>
</evidence>
<keyword evidence="14" id="KW-0547">Nucleotide-binding</keyword>
<feature type="binding site" evidence="14">
    <location>
        <position position="59"/>
    </location>
    <ligand>
        <name>FAD</name>
        <dbReference type="ChEBI" id="CHEBI:57692"/>
    </ligand>
</feature>
<dbReference type="Gene3D" id="3.50.50.60">
    <property type="entry name" value="FAD/NAD(P)-binding domain"/>
    <property type="match status" value="2"/>
</dbReference>
<keyword evidence="5" id="KW-0963">Cytoplasm</keyword>
<keyword evidence="10" id="KW-1015">Disulfide bond</keyword>
<evidence type="ECO:0000256" key="7">
    <source>
        <dbReference type="ARBA" id="ARBA00022827"/>
    </source>
</evidence>
<feature type="domain" description="FAD/NAD(P)-binding" evidence="18">
    <location>
        <begin position="6"/>
        <end position="340"/>
    </location>
</feature>
<dbReference type="PROSITE" id="PS00076">
    <property type="entry name" value="PYRIDINE_REDOX_1"/>
    <property type="match status" value="1"/>
</dbReference>
<evidence type="ECO:0000256" key="15">
    <source>
        <dbReference type="PIRSR" id="PIRSR000350-4"/>
    </source>
</evidence>
<dbReference type="EMBL" id="CAADFP010000044">
    <property type="protein sequence ID" value="VFK27294.1"/>
    <property type="molecule type" value="Genomic_DNA"/>
</dbReference>
<dbReference type="InterPro" id="IPR050151">
    <property type="entry name" value="Class-I_Pyr_Nuc-Dis_Oxidored"/>
</dbReference>
<dbReference type="Gene3D" id="3.30.390.30">
    <property type="match status" value="1"/>
</dbReference>
<evidence type="ECO:0000256" key="6">
    <source>
        <dbReference type="ARBA" id="ARBA00022630"/>
    </source>
</evidence>
<evidence type="ECO:0000259" key="18">
    <source>
        <dbReference type="Pfam" id="PF07992"/>
    </source>
</evidence>
<feature type="binding site" evidence="14">
    <location>
        <begin position="331"/>
        <end position="334"/>
    </location>
    <ligand>
        <name>FAD</name>
        <dbReference type="ChEBI" id="CHEBI:57692"/>
    </ligand>
</feature>
<dbReference type="InterPro" id="IPR023753">
    <property type="entry name" value="FAD/NAD-binding_dom"/>
</dbReference>
<gene>
    <name evidence="19" type="ORF">BECKLPF1236A_GA0070988_1004315</name>
    <name evidence="20" type="ORF">BECKLPF1236C_GA0070990_1004415</name>
</gene>
<dbReference type="SUPFAM" id="SSF55424">
    <property type="entry name" value="FAD/NAD-linked reductases, dimerisation (C-terminal) domain"/>
    <property type="match status" value="1"/>
</dbReference>
<feature type="active site" description="Proton acceptor" evidence="13">
    <location>
        <position position="457"/>
    </location>
</feature>
<dbReference type="EMBL" id="CAADFM010000043">
    <property type="protein sequence ID" value="VFK10771.1"/>
    <property type="molecule type" value="Genomic_DNA"/>
</dbReference>
<evidence type="ECO:0000256" key="13">
    <source>
        <dbReference type="PIRSR" id="PIRSR000350-2"/>
    </source>
</evidence>
<dbReference type="PANTHER" id="PTHR22912:SF224">
    <property type="entry name" value="DIHYDROLIPOYL DEHYDROGENASE"/>
    <property type="match status" value="1"/>
</dbReference>
<dbReference type="EC" id="1.8.1.4" evidence="3 16"/>
<evidence type="ECO:0000256" key="11">
    <source>
        <dbReference type="ARBA" id="ARBA00023284"/>
    </source>
</evidence>
<sequence length="481" mass="51201">MTTKNYDLVILGAGPGGYVAAIRAAQVGLKTACVDRRLNAKGKPSPGGTCLNVGCIPSKALLDSSRHYYDLTHSLPAHGIRVEEARIDVPAMQARKDKIVTILTTGIKGLFKKNKVDLISGEGAFSFQNRIEVTRGDDSVLEANNIIIATGSAPISIPIAPVDNRYIFDSTGALNFQEVPKRLGIIGAGVVGLELGSVWHRVGSEVVLLEAQDRFLAGADDRIAKEAYKIFKKQGLDIRLGASVKSVEVAAKKGKDAESDVAIGYEMNGKTETLWVDKLVVACGRRPATSGLGLEKIGLATDSQGRIEVDAHCHTGIEGVYAIGDVVRGPMLAHKASEEGIAVVEQIAGQAAQVNYDTIPQVVYTHPEIAWVGKSEETLKEEGVPFRVGSFPLRAIGRAHCADETDGLVKIIGDAETDRILGVHLFGADASELIAEAVVAMEFSGSTEDLARIIHAHPTLSEAIHEAALAVDGRAIHFQQN</sequence>
<dbReference type="Pfam" id="PF02852">
    <property type="entry name" value="Pyr_redox_dim"/>
    <property type="match status" value="1"/>
</dbReference>